<keyword evidence="7" id="KW-1185">Reference proteome</keyword>
<evidence type="ECO:0000259" key="5">
    <source>
        <dbReference type="Pfam" id="PF01370"/>
    </source>
</evidence>
<comment type="similarity">
    <text evidence="1">Belongs to the NAD(P)-dependent epimerase/dehydratase family.</text>
</comment>
<keyword evidence="2" id="KW-0560">Oxidoreductase</keyword>
<dbReference type="Proteomes" id="UP001434337">
    <property type="component" value="Chromosome"/>
</dbReference>
<dbReference type="InterPro" id="IPR001509">
    <property type="entry name" value="Epimerase_deHydtase"/>
</dbReference>
<dbReference type="Gene3D" id="3.40.50.720">
    <property type="entry name" value="NAD(P)-binding Rossmann-like Domain"/>
    <property type="match status" value="1"/>
</dbReference>
<name>A0ABZ3CAX2_9ACTN</name>
<feature type="domain" description="NAD-dependent epimerase/dehydratase" evidence="5">
    <location>
        <begin position="11"/>
        <end position="174"/>
    </location>
</feature>
<evidence type="ECO:0000313" key="6">
    <source>
        <dbReference type="EMBL" id="WZW99919.1"/>
    </source>
</evidence>
<gene>
    <name evidence="6" type="ORF">PCC79_06960</name>
</gene>
<dbReference type="PANTHER" id="PTHR43103">
    <property type="entry name" value="NUCLEOSIDE-DIPHOSPHATE-SUGAR EPIMERASE"/>
    <property type="match status" value="1"/>
</dbReference>
<evidence type="ECO:0000256" key="3">
    <source>
        <dbReference type="ARBA" id="ARBA00023027"/>
    </source>
</evidence>
<dbReference type="CDD" id="cd08946">
    <property type="entry name" value="SDR_e"/>
    <property type="match status" value="1"/>
</dbReference>
<keyword evidence="3" id="KW-0520">NAD</keyword>
<accession>A0ABZ3CAX2</accession>
<dbReference type="EMBL" id="CP115965">
    <property type="protein sequence ID" value="WZW99919.1"/>
    <property type="molecule type" value="Genomic_DNA"/>
</dbReference>
<evidence type="ECO:0000256" key="4">
    <source>
        <dbReference type="SAM" id="MobiDB-lite"/>
    </source>
</evidence>
<sequence>MAAKQNSRRKVLITGVTGNLGLVLEERLGEDYDLVTQGRHPANEHQEKTMHKVDLDDYDEVLGMMEGVDTVVHLAGAASPDSEWDAVLTANIVGLRHVLEAARESGVRRVVFASSNHAMGMYDRHEEWPVYPHHLPRPDSLYGVSKAFGEVLGRFYHDEFGLDFIALRIGWMSGDPMAADEDILHAMWLSEDDCEHVIRRAIEAEVTFGLYYAISDNPNRRWDLTNTMLDLGYRPQDSWTDRTTEQEEVVEGGAEVRDNWPAGS</sequence>
<dbReference type="InterPro" id="IPR036291">
    <property type="entry name" value="NAD(P)-bd_dom_sf"/>
</dbReference>
<organism evidence="6 7">
    <name type="scientific">Propioniciclava soli</name>
    <dbReference type="NCBI Taxonomy" id="2775081"/>
    <lineage>
        <taxon>Bacteria</taxon>
        <taxon>Bacillati</taxon>
        <taxon>Actinomycetota</taxon>
        <taxon>Actinomycetes</taxon>
        <taxon>Propionibacteriales</taxon>
        <taxon>Propionibacteriaceae</taxon>
        <taxon>Propioniciclava</taxon>
    </lineage>
</organism>
<dbReference type="SUPFAM" id="SSF51735">
    <property type="entry name" value="NAD(P)-binding Rossmann-fold domains"/>
    <property type="match status" value="1"/>
</dbReference>
<proteinExistence type="inferred from homology"/>
<dbReference type="PANTHER" id="PTHR43103:SF5">
    <property type="entry name" value="4-EPIMERASE, PUTATIVE (AFU_ORTHOLOGUE AFUA_7G00360)-RELATED"/>
    <property type="match status" value="1"/>
</dbReference>
<dbReference type="RefSeq" id="WP_232548158.1">
    <property type="nucleotide sequence ID" value="NZ_CP115965.1"/>
</dbReference>
<evidence type="ECO:0000313" key="7">
    <source>
        <dbReference type="Proteomes" id="UP001434337"/>
    </source>
</evidence>
<feature type="region of interest" description="Disordered" evidence="4">
    <location>
        <begin position="235"/>
        <end position="264"/>
    </location>
</feature>
<protein>
    <submittedName>
        <fullName evidence="6">NAD(P)-dependent oxidoreductase</fullName>
    </submittedName>
</protein>
<dbReference type="Pfam" id="PF01370">
    <property type="entry name" value="Epimerase"/>
    <property type="match status" value="1"/>
</dbReference>
<dbReference type="InterPro" id="IPR020904">
    <property type="entry name" value="Sc_DH/Rdtase_CS"/>
</dbReference>
<evidence type="ECO:0000256" key="1">
    <source>
        <dbReference type="ARBA" id="ARBA00007637"/>
    </source>
</evidence>
<reference evidence="6 7" key="1">
    <citation type="journal article" date="2023" name="Environ Microbiome">
        <title>A coral-associated actinobacterium mitigates coral bleaching under heat stress.</title>
        <authorList>
            <person name="Li J."/>
            <person name="Zou Y."/>
            <person name="Li Q."/>
            <person name="Zhang J."/>
            <person name="Bourne D.G."/>
            <person name="Lyu Y."/>
            <person name="Liu C."/>
            <person name="Zhang S."/>
        </authorList>
    </citation>
    <scope>NUCLEOTIDE SEQUENCE [LARGE SCALE GENOMIC DNA]</scope>
    <source>
        <strain evidence="6 7">SCSIO 13291</strain>
    </source>
</reference>
<evidence type="ECO:0000256" key="2">
    <source>
        <dbReference type="ARBA" id="ARBA00023002"/>
    </source>
</evidence>
<dbReference type="PROSITE" id="PS00061">
    <property type="entry name" value="ADH_SHORT"/>
    <property type="match status" value="1"/>
</dbReference>